<dbReference type="InterPro" id="IPR001647">
    <property type="entry name" value="HTH_TetR"/>
</dbReference>
<dbReference type="Pfam" id="PF21935">
    <property type="entry name" value="TetR_C_45"/>
    <property type="match status" value="1"/>
</dbReference>
<protein>
    <submittedName>
        <fullName evidence="6">TetR family transcriptional regulator</fullName>
    </submittedName>
</protein>
<evidence type="ECO:0000256" key="2">
    <source>
        <dbReference type="ARBA" id="ARBA00023125"/>
    </source>
</evidence>
<dbReference type="AlphaFoldDB" id="A0A495XD20"/>
<evidence type="ECO:0000313" key="7">
    <source>
        <dbReference type="Proteomes" id="UP000272729"/>
    </source>
</evidence>
<evidence type="ECO:0000256" key="1">
    <source>
        <dbReference type="ARBA" id="ARBA00023015"/>
    </source>
</evidence>
<proteinExistence type="predicted"/>
<evidence type="ECO:0000256" key="3">
    <source>
        <dbReference type="ARBA" id="ARBA00023163"/>
    </source>
</evidence>
<dbReference type="InterPro" id="IPR054126">
    <property type="entry name" value="CprB_TetR_C"/>
</dbReference>
<keyword evidence="3" id="KW-0804">Transcription</keyword>
<evidence type="ECO:0000259" key="5">
    <source>
        <dbReference type="PROSITE" id="PS50977"/>
    </source>
</evidence>
<feature type="domain" description="HTH tetR-type" evidence="5">
    <location>
        <begin position="8"/>
        <end position="68"/>
    </location>
</feature>
<dbReference type="GO" id="GO:0003700">
    <property type="term" value="F:DNA-binding transcription factor activity"/>
    <property type="evidence" value="ECO:0007669"/>
    <property type="project" value="TreeGrafter"/>
</dbReference>
<dbReference type="Proteomes" id="UP000272729">
    <property type="component" value="Unassembled WGS sequence"/>
</dbReference>
<comment type="caution">
    <text evidence="6">The sequence shown here is derived from an EMBL/GenBank/DDBJ whole genome shotgun (WGS) entry which is preliminary data.</text>
</comment>
<keyword evidence="7" id="KW-1185">Reference proteome</keyword>
<feature type="DNA-binding region" description="H-T-H motif" evidence="4">
    <location>
        <begin position="31"/>
        <end position="50"/>
    </location>
</feature>
<gene>
    <name evidence="6" type="ORF">DFJ66_5196</name>
</gene>
<dbReference type="SUPFAM" id="SSF46689">
    <property type="entry name" value="Homeodomain-like"/>
    <property type="match status" value="1"/>
</dbReference>
<dbReference type="InterPro" id="IPR047923">
    <property type="entry name" value="ArpA-like"/>
</dbReference>
<dbReference type="Gene3D" id="1.10.357.10">
    <property type="entry name" value="Tetracycline Repressor, domain 2"/>
    <property type="match status" value="1"/>
</dbReference>
<dbReference type="NCBIfam" id="NF041196">
    <property type="entry name" value="ScbR_bind_reg"/>
    <property type="match status" value="1"/>
</dbReference>
<evidence type="ECO:0000256" key="4">
    <source>
        <dbReference type="PROSITE-ProRule" id="PRU00335"/>
    </source>
</evidence>
<keyword evidence="1" id="KW-0805">Transcription regulation</keyword>
<sequence>MSPQHRALATREAILRAAAEEFDRVGYDAAPLSAILERSGVTKGAFYFHFTSKEALAAAIVQIQDDTWPRLADRWRDRAIDPLSTLVGLFDEAVSLLSRDVVLRAGVRLAADRELGYPGLASAHLRWEKVLADLLAAAGDAGQLRSGVDPEAAARMLTSAALGARLISSATSRCADYPERMREVWRFVLPGLATDEWTASVLRMFADRQVL</sequence>
<reference evidence="6 7" key="1">
    <citation type="submission" date="2018-10" db="EMBL/GenBank/DDBJ databases">
        <title>Sequencing the genomes of 1000 actinobacteria strains.</title>
        <authorList>
            <person name="Klenk H.-P."/>
        </authorList>
    </citation>
    <scope>NUCLEOTIDE SEQUENCE [LARGE SCALE GENOMIC DNA]</scope>
    <source>
        <strain evidence="6 7">DSM 43911</strain>
    </source>
</reference>
<dbReference type="PRINTS" id="PR00455">
    <property type="entry name" value="HTHTETR"/>
</dbReference>
<dbReference type="SUPFAM" id="SSF48498">
    <property type="entry name" value="Tetracyclin repressor-like, C-terminal domain"/>
    <property type="match status" value="1"/>
</dbReference>
<accession>A0A495XD20</accession>
<keyword evidence="2 4" id="KW-0238">DNA-binding</keyword>
<dbReference type="InterPro" id="IPR050109">
    <property type="entry name" value="HTH-type_TetR-like_transc_reg"/>
</dbReference>
<name>A0A495XD20_9PSEU</name>
<dbReference type="PROSITE" id="PS50977">
    <property type="entry name" value="HTH_TETR_2"/>
    <property type="match status" value="1"/>
</dbReference>
<dbReference type="Pfam" id="PF00440">
    <property type="entry name" value="TetR_N"/>
    <property type="match status" value="1"/>
</dbReference>
<dbReference type="InterPro" id="IPR009057">
    <property type="entry name" value="Homeodomain-like_sf"/>
</dbReference>
<dbReference type="RefSeq" id="WP_121231733.1">
    <property type="nucleotide sequence ID" value="NZ_JBIUBA010000008.1"/>
</dbReference>
<dbReference type="OrthoDB" id="3237195at2"/>
<dbReference type="PANTHER" id="PTHR30055">
    <property type="entry name" value="HTH-TYPE TRANSCRIPTIONAL REGULATOR RUTR"/>
    <property type="match status" value="1"/>
</dbReference>
<dbReference type="GO" id="GO:0000976">
    <property type="term" value="F:transcription cis-regulatory region binding"/>
    <property type="evidence" value="ECO:0007669"/>
    <property type="project" value="TreeGrafter"/>
</dbReference>
<evidence type="ECO:0000313" key="6">
    <source>
        <dbReference type="EMBL" id="RKT71897.1"/>
    </source>
</evidence>
<dbReference type="EMBL" id="RBXR01000001">
    <property type="protein sequence ID" value="RKT71897.1"/>
    <property type="molecule type" value="Genomic_DNA"/>
</dbReference>
<organism evidence="6 7">
    <name type="scientific">Saccharothrix variisporea</name>
    <dbReference type="NCBI Taxonomy" id="543527"/>
    <lineage>
        <taxon>Bacteria</taxon>
        <taxon>Bacillati</taxon>
        <taxon>Actinomycetota</taxon>
        <taxon>Actinomycetes</taxon>
        <taxon>Pseudonocardiales</taxon>
        <taxon>Pseudonocardiaceae</taxon>
        <taxon>Saccharothrix</taxon>
    </lineage>
</organism>
<dbReference type="InterPro" id="IPR036271">
    <property type="entry name" value="Tet_transcr_reg_TetR-rel_C_sf"/>
</dbReference>
<dbReference type="PANTHER" id="PTHR30055:SF234">
    <property type="entry name" value="HTH-TYPE TRANSCRIPTIONAL REGULATOR BETI"/>
    <property type="match status" value="1"/>
</dbReference>